<protein>
    <submittedName>
        <fullName evidence="2">Predicted protein</fullName>
    </submittedName>
</protein>
<accession>B0D6T7</accession>
<dbReference type="GeneID" id="6075287"/>
<sequence length="259" mass="28502">MAKAKPPTASELYIQRRQSEEEEKYPLSWEYELGELCAPSHSPMSDQRDVFEFDVQVMGSTGAQTEEGSQPKVDARDSWRNRCTRVLEDITRRDADGTTSSSKPSTTSQGTTLTPADPHLRRLQRLQSKHQTGGLRASEVRERLKNFAKNLTSFPSSNLIALCETPSVGRWGGSINITPDFLTRSSLPFSAYSAGTLATSNGWLSSLPMFNAVVLALLQRHRNMGEVTFNNAWSGDEGEGFVSGDSFTSSSLSTAHCLD</sequence>
<gene>
    <name evidence="2" type="ORF">LACBIDRAFT_325961</name>
</gene>
<reference evidence="2 3" key="1">
    <citation type="journal article" date="2008" name="Nature">
        <title>The genome of Laccaria bicolor provides insights into mycorrhizal symbiosis.</title>
        <authorList>
            <person name="Martin F."/>
            <person name="Aerts A."/>
            <person name="Ahren D."/>
            <person name="Brun A."/>
            <person name="Danchin E.G.J."/>
            <person name="Duchaussoy F."/>
            <person name="Gibon J."/>
            <person name="Kohler A."/>
            <person name="Lindquist E."/>
            <person name="Pereda V."/>
            <person name="Salamov A."/>
            <person name="Shapiro H.J."/>
            <person name="Wuyts J."/>
            <person name="Blaudez D."/>
            <person name="Buee M."/>
            <person name="Brokstein P."/>
            <person name="Canbaeck B."/>
            <person name="Cohen D."/>
            <person name="Courty P.E."/>
            <person name="Coutinho P.M."/>
            <person name="Delaruelle C."/>
            <person name="Detter J.C."/>
            <person name="Deveau A."/>
            <person name="DiFazio S."/>
            <person name="Duplessis S."/>
            <person name="Fraissinet-Tachet L."/>
            <person name="Lucic E."/>
            <person name="Frey-Klett P."/>
            <person name="Fourrey C."/>
            <person name="Feussner I."/>
            <person name="Gay G."/>
            <person name="Grimwood J."/>
            <person name="Hoegger P.J."/>
            <person name="Jain P."/>
            <person name="Kilaru S."/>
            <person name="Labbe J."/>
            <person name="Lin Y.C."/>
            <person name="Legue V."/>
            <person name="Le Tacon F."/>
            <person name="Marmeisse R."/>
            <person name="Melayah D."/>
            <person name="Montanini B."/>
            <person name="Muratet M."/>
            <person name="Nehls U."/>
            <person name="Niculita-Hirzel H."/>
            <person name="Oudot-Le Secq M.P."/>
            <person name="Peter M."/>
            <person name="Quesneville H."/>
            <person name="Rajashekar B."/>
            <person name="Reich M."/>
            <person name="Rouhier N."/>
            <person name="Schmutz J."/>
            <person name="Yin T."/>
            <person name="Chalot M."/>
            <person name="Henrissat B."/>
            <person name="Kuees U."/>
            <person name="Lucas S."/>
            <person name="Van de Peer Y."/>
            <person name="Podila G.K."/>
            <person name="Polle A."/>
            <person name="Pukkila P.J."/>
            <person name="Richardson P.M."/>
            <person name="Rouze P."/>
            <person name="Sanders I.R."/>
            <person name="Stajich J.E."/>
            <person name="Tunlid A."/>
            <person name="Tuskan G."/>
            <person name="Grigoriev I.V."/>
        </authorList>
    </citation>
    <scope>NUCLEOTIDE SEQUENCE [LARGE SCALE GENOMIC DNA]</scope>
    <source>
        <strain evidence="3">S238N-H82 / ATCC MYA-4686</strain>
    </source>
</reference>
<keyword evidence="3" id="KW-1185">Reference proteome</keyword>
<evidence type="ECO:0000313" key="2">
    <source>
        <dbReference type="EMBL" id="EDR09279.1"/>
    </source>
</evidence>
<dbReference type="AlphaFoldDB" id="B0D6T7"/>
<dbReference type="InParanoid" id="B0D6T7"/>
<dbReference type="KEGG" id="lbc:LACBIDRAFT_325961"/>
<evidence type="ECO:0000313" key="3">
    <source>
        <dbReference type="Proteomes" id="UP000001194"/>
    </source>
</evidence>
<evidence type="ECO:0000256" key="1">
    <source>
        <dbReference type="SAM" id="MobiDB-lite"/>
    </source>
</evidence>
<dbReference type="EMBL" id="DS547099">
    <property type="protein sequence ID" value="EDR09279.1"/>
    <property type="molecule type" value="Genomic_DNA"/>
</dbReference>
<dbReference type="RefSeq" id="XP_001879628.1">
    <property type="nucleotide sequence ID" value="XM_001879593.1"/>
</dbReference>
<dbReference type="Proteomes" id="UP000001194">
    <property type="component" value="Unassembled WGS sequence"/>
</dbReference>
<feature type="region of interest" description="Disordered" evidence="1">
    <location>
        <begin position="60"/>
        <end position="119"/>
    </location>
</feature>
<feature type="compositionally biased region" description="Low complexity" evidence="1">
    <location>
        <begin position="98"/>
        <end position="112"/>
    </location>
</feature>
<name>B0D6T7_LACBS</name>
<feature type="compositionally biased region" description="Basic and acidic residues" evidence="1">
    <location>
        <begin position="73"/>
        <end position="96"/>
    </location>
</feature>
<feature type="region of interest" description="Disordered" evidence="1">
    <location>
        <begin position="1"/>
        <end position="24"/>
    </location>
</feature>
<proteinExistence type="predicted"/>
<organism evidence="3">
    <name type="scientific">Laccaria bicolor (strain S238N-H82 / ATCC MYA-4686)</name>
    <name type="common">Bicoloured deceiver</name>
    <name type="synonym">Laccaria laccata var. bicolor</name>
    <dbReference type="NCBI Taxonomy" id="486041"/>
    <lineage>
        <taxon>Eukaryota</taxon>
        <taxon>Fungi</taxon>
        <taxon>Dikarya</taxon>
        <taxon>Basidiomycota</taxon>
        <taxon>Agaricomycotina</taxon>
        <taxon>Agaricomycetes</taxon>
        <taxon>Agaricomycetidae</taxon>
        <taxon>Agaricales</taxon>
        <taxon>Agaricineae</taxon>
        <taxon>Hydnangiaceae</taxon>
        <taxon>Laccaria</taxon>
    </lineage>
</organism>
<dbReference type="HOGENOM" id="CLU_1073892_0_0_1"/>